<organism evidence="5 6">
    <name type="scientific">Skeletonema marinoi</name>
    <dbReference type="NCBI Taxonomy" id="267567"/>
    <lineage>
        <taxon>Eukaryota</taxon>
        <taxon>Sar</taxon>
        <taxon>Stramenopiles</taxon>
        <taxon>Ochrophyta</taxon>
        <taxon>Bacillariophyta</taxon>
        <taxon>Coscinodiscophyceae</taxon>
        <taxon>Thalassiosirophycidae</taxon>
        <taxon>Thalassiosirales</taxon>
        <taxon>Skeletonemataceae</taxon>
        <taxon>Skeletonema</taxon>
        <taxon>Skeletonema marinoi-dohrnii complex</taxon>
    </lineage>
</organism>
<name>A0AAD9D602_9STRA</name>
<evidence type="ECO:0000256" key="1">
    <source>
        <dbReference type="ARBA" id="ARBA00005568"/>
    </source>
</evidence>
<evidence type="ECO:0000313" key="5">
    <source>
        <dbReference type="EMBL" id="KAK1734175.1"/>
    </source>
</evidence>
<dbReference type="InterPro" id="IPR050251">
    <property type="entry name" value="HpcH-HpaI_aldolase"/>
</dbReference>
<dbReference type="InterPro" id="IPR040442">
    <property type="entry name" value="Pyrv_kinase-like_dom_sf"/>
</dbReference>
<dbReference type="InterPro" id="IPR015813">
    <property type="entry name" value="Pyrv/PenolPyrv_kinase-like_dom"/>
</dbReference>
<protein>
    <submittedName>
        <fullName evidence="5">HpcH/HpaI aldolase family protein</fullName>
        <ecNumber evidence="5">4.1.2.-</ecNumber>
    </submittedName>
</protein>
<dbReference type="GO" id="GO:0005737">
    <property type="term" value="C:cytoplasm"/>
    <property type="evidence" value="ECO:0007669"/>
    <property type="project" value="TreeGrafter"/>
</dbReference>
<comment type="similarity">
    <text evidence="1">Belongs to the HpcH/HpaI aldolase family.</text>
</comment>
<keyword evidence="6" id="KW-1185">Reference proteome</keyword>
<dbReference type="SUPFAM" id="SSF51621">
    <property type="entry name" value="Phosphoenolpyruvate/pyruvate domain"/>
    <property type="match status" value="1"/>
</dbReference>
<dbReference type="Pfam" id="PF03328">
    <property type="entry name" value="HpcH_HpaI"/>
    <property type="match status" value="1"/>
</dbReference>
<dbReference type="GO" id="GO:0046872">
    <property type="term" value="F:metal ion binding"/>
    <property type="evidence" value="ECO:0007669"/>
    <property type="project" value="UniProtKB-KW"/>
</dbReference>
<gene>
    <name evidence="5" type="ORF">QTG54_015178</name>
</gene>
<reference evidence="5" key="1">
    <citation type="submission" date="2023-06" db="EMBL/GenBank/DDBJ databases">
        <title>Survivors Of The Sea: Transcriptome response of Skeletonema marinoi to long-term dormancy.</title>
        <authorList>
            <person name="Pinder M.I.M."/>
            <person name="Kourtchenko O."/>
            <person name="Robertson E.K."/>
            <person name="Larsson T."/>
            <person name="Maumus F."/>
            <person name="Osuna-Cruz C.M."/>
            <person name="Vancaester E."/>
            <person name="Stenow R."/>
            <person name="Vandepoele K."/>
            <person name="Ploug H."/>
            <person name="Bruchert V."/>
            <person name="Godhe A."/>
            <person name="Topel M."/>
        </authorList>
    </citation>
    <scope>NUCLEOTIDE SEQUENCE</scope>
    <source>
        <strain evidence="5">R05AC</strain>
    </source>
</reference>
<evidence type="ECO:0000256" key="2">
    <source>
        <dbReference type="ARBA" id="ARBA00022723"/>
    </source>
</evidence>
<dbReference type="EC" id="4.1.2.-" evidence="5"/>
<dbReference type="PANTHER" id="PTHR30502">
    <property type="entry name" value="2-KETO-3-DEOXY-L-RHAMNONATE ALDOLASE"/>
    <property type="match status" value="1"/>
</dbReference>
<comment type="caution">
    <text evidence="5">The sequence shown here is derived from an EMBL/GenBank/DDBJ whole genome shotgun (WGS) entry which is preliminary data.</text>
</comment>
<proteinExistence type="inferred from homology"/>
<accession>A0AAD9D602</accession>
<dbReference type="EMBL" id="JATAAI010000041">
    <property type="protein sequence ID" value="KAK1734175.1"/>
    <property type="molecule type" value="Genomic_DNA"/>
</dbReference>
<dbReference type="PANTHER" id="PTHR30502:SF0">
    <property type="entry name" value="PHOSPHOENOLPYRUVATE CARBOXYLASE FAMILY PROTEIN"/>
    <property type="match status" value="1"/>
</dbReference>
<dbReference type="InterPro" id="IPR005000">
    <property type="entry name" value="Aldolase/citrate-lyase_domain"/>
</dbReference>
<evidence type="ECO:0000259" key="4">
    <source>
        <dbReference type="Pfam" id="PF03328"/>
    </source>
</evidence>
<dbReference type="GO" id="GO:0016832">
    <property type="term" value="F:aldehyde-lyase activity"/>
    <property type="evidence" value="ECO:0007669"/>
    <property type="project" value="TreeGrafter"/>
</dbReference>
<dbReference type="Proteomes" id="UP001224775">
    <property type="component" value="Unassembled WGS sequence"/>
</dbReference>
<evidence type="ECO:0000256" key="3">
    <source>
        <dbReference type="ARBA" id="ARBA00023239"/>
    </source>
</evidence>
<sequence length="323" mass="34767">MTSPLISSSASRLLMRHYRLASVTATKKNYHRCTSNNAQNNNNISLPEQHSLSNGTLRHKLRTGQPTLGVVTGFHNDTDHAETLGLLGYDFLWADAEHSTANASTVANLILAAERRGLPTLVRIGYGYQNVIGHSQKFLVAGAQGIILPQCESADDVHKIVDAVKFPPIGRRGLAGERWNSWGLGGQNNGGGDVTLADCVRTSNDNSIVGVVVESRRGIEALDEILSVEQIDFVFVAPTDLSADMGLHGQIRHPDVVDMVDKAGQTIRAAGVSSGMLALNGDDYVKYRQLGFQVMVGVAHTMFAEGARSLKSRAEDYESSGGE</sequence>
<keyword evidence="2" id="KW-0479">Metal-binding</keyword>
<keyword evidence="3 5" id="KW-0456">Lyase</keyword>
<feature type="domain" description="HpcH/HpaI aldolase/citrate lyase" evidence="4">
    <location>
        <begin position="78"/>
        <end position="294"/>
    </location>
</feature>
<evidence type="ECO:0000313" key="6">
    <source>
        <dbReference type="Proteomes" id="UP001224775"/>
    </source>
</evidence>
<dbReference type="Gene3D" id="3.20.20.60">
    <property type="entry name" value="Phosphoenolpyruvate-binding domains"/>
    <property type="match status" value="1"/>
</dbReference>
<dbReference type="AlphaFoldDB" id="A0AAD9D602"/>